<sequence length="99" mass="10839">MLKSALIVVAVSIAAGATIRASAFAIFTFLLILAWGAMILLKGSSFSEAIVYCLEALVLMEVSYLAGLFAYSLWGHIQRRRRKNSITERSHVTGKRPHG</sequence>
<evidence type="ECO:0000313" key="3">
    <source>
        <dbReference type="Proteomes" id="UP000256748"/>
    </source>
</evidence>
<organism evidence="2 3">
    <name type="scientific">Rhizobium leguminosarum bv. trifolii</name>
    <dbReference type="NCBI Taxonomy" id="386"/>
    <lineage>
        <taxon>Bacteria</taxon>
        <taxon>Pseudomonadati</taxon>
        <taxon>Pseudomonadota</taxon>
        <taxon>Alphaproteobacteria</taxon>
        <taxon>Hyphomicrobiales</taxon>
        <taxon>Rhizobiaceae</taxon>
        <taxon>Rhizobium/Agrobacterium group</taxon>
        <taxon>Rhizobium</taxon>
    </lineage>
</organism>
<dbReference type="Proteomes" id="UP000256748">
    <property type="component" value="Unassembled WGS sequence"/>
</dbReference>
<keyword evidence="1" id="KW-1133">Transmembrane helix</keyword>
<keyword evidence="1" id="KW-0812">Transmembrane</keyword>
<keyword evidence="1" id="KW-0472">Membrane</keyword>
<evidence type="ECO:0000313" key="2">
    <source>
        <dbReference type="EMBL" id="RFB91319.1"/>
    </source>
</evidence>
<evidence type="ECO:0000256" key="1">
    <source>
        <dbReference type="SAM" id="Phobius"/>
    </source>
</evidence>
<comment type="caution">
    <text evidence="2">The sequence shown here is derived from an EMBL/GenBank/DDBJ whole genome shotgun (WGS) entry which is preliminary data.</text>
</comment>
<feature type="transmembrane region" description="Helical" evidence="1">
    <location>
        <begin position="49"/>
        <end position="74"/>
    </location>
</feature>
<proteinExistence type="predicted"/>
<feature type="transmembrane region" description="Helical" evidence="1">
    <location>
        <begin position="7"/>
        <end position="37"/>
    </location>
</feature>
<accession>A0A3E1BI55</accession>
<dbReference type="EMBL" id="NAOO01000019">
    <property type="protein sequence ID" value="RFB91319.1"/>
    <property type="molecule type" value="Genomic_DNA"/>
</dbReference>
<dbReference type="AlphaFoldDB" id="A0A3E1BI55"/>
<reference evidence="2 3" key="1">
    <citation type="submission" date="2017-03" db="EMBL/GenBank/DDBJ databases">
        <title>Genome analysis of Rhizobial strains effectives or ineffectives for nitrogen fixation isolated from bean seeds.</title>
        <authorList>
            <person name="Peralta H."/>
            <person name="Aguilar-Vera A."/>
            <person name="Mora Y."/>
            <person name="Vargas-Lagunas C."/>
            <person name="Girard L."/>
            <person name="Mora J."/>
        </authorList>
    </citation>
    <scope>NUCLEOTIDE SEQUENCE [LARGE SCALE GENOMIC DNA]</scope>
    <source>
        <strain evidence="2 3">CCGM5</strain>
    </source>
</reference>
<protein>
    <submittedName>
        <fullName evidence="2">Uncharacterized protein</fullName>
    </submittedName>
</protein>
<gene>
    <name evidence="2" type="ORF">B5K10_18645</name>
</gene>
<dbReference type="RefSeq" id="WP_064840476.1">
    <property type="nucleotide sequence ID" value="NZ_KZ859521.1"/>
</dbReference>
<name>A0A3E1BI55_RHILT</name>